<organism evidence="1">
    <name type="scientific">Rosellinia necatrix</name>
    <name type="common">White root-rot fungus</name>
    <dbReference type="NCBI Taxonomy" id="77044"/>
    <lineage>
        <taxon>Eukaryota</taxon>
        <taxon>Fungi</taxon>
        <taxon>Dikarya</taxon>
        <taxon>Ascomycota</taxon>
        <taxon>Pezizomycotina</taxon>
        <taxon>Sordariomycetes</taxon>
        <taxon>Xylariomycetidae</taxon>
        <taxon>Xylariales</taxon>
        <taxon>Xylariaceae</taxon>
        <taxon>Rosellinia</taxon>
    </lineage>
</organism>
<dbReference type="OrthoDB" id="5030973at2759"/>
<accession>A0A1W2TI97</accession>
<sequence>MALIRTEPNIIFSNMTETDKLNEAKSQEIEELPAFSIPVVELISNVANVHTENNLKDPWQRGTAIERDNGQISVSCRCEDVVHGLYSKPGDEDKGQNEDQQPEHCSLIVLKFRFDPVGLGRRIKKVQITVKFSAINGDEDDPVVDKIAPDGWFWVHPTTKKETVTAGVASKAGGNALGAELGAELRRDKTVEREVTDAGAVRGAIQTLGRNYGKPNAASWTLMENPTDKTGTPVSLRATILVKRDPATDFQAHFTLVITPDNLTQAQTWFKSIPKDDPVLYKVDKDPTNKLHNYITETIDGGKGHRLVDNLGRLDLETPEFSDITLRTVWKNAQKLA</sequence>
<proteinExistence type="predicted"/>
<protein>
    <submittedName>
        <fullName evidence="1">Uncharacterized protein</fullName>
    </submittedName>
</protein>
<dbReference type="OMA" id="FHTQNDP"/>
<evidence type="ECO:0000313" key="2">
    <source>
        <dbReference type="Proteomes" id="UP000054516"/>
    </source>
</evidence>
<keyword evidence="2" id="KW-1185">Reference proteome</keyword>
<dbReference type="STRING" id="77044.A0A1W2TI97"/>
<evidence type="ECO:0000313" key="1">
    <source>
        <dbReference type="EMBL" id="GAP87882.2"/>
    </source>
</evidence>
<dbReference type="EMBL" id="DF977461">
    <property type="protein sequence ID" value="GAP87882.2"/>
    <property type="molecule type" value="Genomic_DNA"/>
</dbReference>
<gene>
    <name evidence="1" type="ORF">SAMD00023353_1601260</name>
</gene>
<dbReference type="Proteomes" id="UP000054516">
    <property type="component" value="Unassembled WGS sequence"/>
</dbReference>
<reference evidence="1" key="1">
    <citation type="submission" date="2016-03" db="EMBL/GenBank/DDBJ databases">
        <title>Draft genome sequence of Rosellinia necatrix.</title>
        <authorList>
            <person name="Kanematsu S."/>
        </authorList>
    </citation>
    <scope>NUCLEOTIDE SEQUENCE [LARGE SCALE GENOMIC DNA]</scope>
    <source>
        <strain evidence="1">W97</strain>
    </source>
</reference>
<dbReference type="AlphaFoldDB" id="A0A1W2TI97"/>
<name>A0A1W2TI97_ROSNE</name>